<evidence type="ECO:0000256" key="1">
    <source>
        <dbReference type="SAM" id="SignalP"/>
    </source>
</evidence>
<protein>
    <submittedName>
        <fullName evidence="3">DUF4476 domain-containing protein</fullName>
    </submittedName>
</protein>
<keyword evidence="4" id="KW-1185">Reference proteome</keyword>
<dbReference type="EMBL" id="VKKY01000001">
    <property type="protein sequence ID" value="KAA3440336.1"/>
    <property type="molecule type" value="Genomic_DNA"/>
</dbReference>
<gene>
    <name evidence="3" type="ORF">FOA19_06680</name>
</gene>
<organism evidence="3 4">
    <name type="scientific">Rufibacter hautae</name>
    <dbReference type="NCBI Taxonomy" id="2595005"/>
    <lineage>
        <taxon>Bacteria</taxon>
        <taxon>Pseudomonadati</taxon>
        <taxon>Bacteroidota</taxon>
        <taxon>Cytophagia</taxon>
        <taxon>Cytophagales</taxon>
        <taxon>Hymenobacteraceae</taxon>
        <taxon>Rufibacter</taxon>
    </lineage>
</organism>
<reference evidence="3 4" key="1">
    <citation type="submission" date="2019-07" db="EMBL/GenBank/DDBJ databases">
        <title>Rufibacter sp. nov., isolated from lake sediment.</title>
        <authorList>
            <person name="Qu J.-H."/>
        </authorList>
    </citation>
    <scope>NUCLEOTIDE SEQUENCE [LARGE SCALE GENOMIC DNA]</scope>
    <source>
        <strain evidence="3 4">NBS58-1</strain>
    </source>
</reference>
<evidence type="ECO:0000313" key="4">
    <source>
        <dbReference type="Proteomes" id="UP000324133"/>
    </source>
</evidence>
<feature type="domain" description="DUF4476" evidence="2">
    <location>
        <begin position="136"/>
        <end position="226"/>
    </location>
</feature>
<comment type="caution">
    <text evidence="3">The sequence shown here is derived from an EMBL/GenBank/DDBJ whole genome shotgun (WGS) entry which is preliminary data.</text>
</comment>
<proteinExistence type="predicted"/>
<keyword evidence="1" id="KW-0732">Signal</keyword>
<dbReference type="AlphaFoldDB" id="A0A5B6TK25"/>
<dbReference type="OrthoDB" id="877750at2"/>
<feature type="signal peptide" evidence="1">
    <location>
        <begin position="1"/>
        <end position="20"/>
    </location>
</feature>
<sequence>MKRFYILSILMLCLMQVVHAQQPALDAAILVETQRGEYFQLTIGGRLINPAPAPRVAVGELPAGRHILNLRVLGRGRRAQNITAEIILASGYESVYTLVPTVPGRAFPLVLRKVEDVPYSRPLPPAGGNEVCQYVMDQQDVDRVLRFMKDEGFDDRRLDIAKGEIKLAGGIMTEDLYLLMKAISFEDRRVALAKFAYNYVCDRQRFSRVLDALDFSNSKRELQDFLYKEIR</sequence>
<dbReference type="Proteomes" id="UP000324133">
    <property type="component" value="Unassembled WGS sequence"/>
</dbReference>
<dbReference type="RefSeq" id="WP_149089971.1">
    <property type="nucleotide sequence ID" value="NZ_VKKY01000001.1"/>
</dbReference>
<dbReference type="Pfam" id="PF14771">
    <property type="entry name" value="DUF4476"/>
    <property type="match status" value="1"/>
</dbReference>
<evidence type="ECO:0000259" key="2">
    <source>
        <dbReference type="Pfam" id="PF14771"/>
    </source>
</evidence>
<dbReference type="InterPro" id="IPR028011">
    <property type="entry name" value="DUF4476"/>
</dbReference>
<name>A0A5B6TK25_9BACT</name>
<accession>A0A5B6TK25</accession>
<evidence type="ECO:0000313" key="3">
    <source>
        <dbReference type="EMBL" id="KAA3440336.1"/>
    </source>
</evidence>
<feature type="chain" id="PRO_5022705966" evidence="1">
    <location>
        <begin position="21"/>
        <end position="231"/>
    </location>
</feature>